<evidence type="ECO:0000313" key="1">
    <source>
        <dbReference type="EMBL" id="EBP4585639.1"/>
    </source>
</evidence>
<dbReference type="AlphaFoldDB" id="A0A5U3ITH9"/>
<dbReference type="EMBL" id="AAGLUV010000017">
    <property type="protein sequence ID" value="EBP4585639.1"/>
    <property type="molecule type" value="Genomic_DNA"/>
</dbReference>
<name>A0A5U3ITH9_SALER</name>
<sequence>MDGFAQGLLAGFSTVDNAMQQRKALGLREAALAQQQKNADRNYEMAQDEFNYRKESGDRDYQHAIEREKVGDEHWGKEFGLRKAETGARLGMERQRLSMAKEQYDYMRRRQERDDMLKQDEPIAQWALNAYQKGDYKATWDFINQLHDGNPMKQMIKPGYAQSSMNAMNGISQILQGHPDDAIKSLNKPDMLKNLSVTFGSELSSRIGMKDPKTGKTITDAQIGAILPSPDGKGIVLGLDLTYDDGSKSHKPVTKYGSADPRDSDVLNIPGEQAMDYLMQRSSFANGLQKGLEPLGYMMSEQGLSLAEQQKIAGNSAAGAARAGNDPGQAYNSMMATFGAPGYQEKVQQSQATKTANSWAGDDPVKKRFVSVMLRNNPAVFIPGNEDDLRKSYQNFTERNTSTQKALKDTSASGWADQLRYQREQQQKNNDFLYGSD</sequence>
<organism evidence="1">
    <name type="scientific">Salmonella enterica</name>
    <name type="common">Salmonella choleraesuis</name>
    <dbReference type="NCBI Taxonomy" id="28901"/>
    <lineage>
        <taxon>Bacteria</taxon>
        <taxon>Pseudomonadati</taxon>
        <taxon>Pseudomonadota</taxon>
        <taxon>Gammaproteobacteria</taxon>
        <taxon>Enterobacterales</taxon>
        <taxon>Enterobacteriaceae</taxon>
        <taxon>Salmonella</taxon>
    </lineage>
</organism>
<accession>A0A5U3ITH9</accession>
<dbReference type="Proteomes" id="UP000839610">
    <property type="component" value="Unassembled WGS sequence"/>
</dbReference>
<reference evidence="1" key="1">
    <citation type="submission" date="2018-07" db="EMBL/GenBank/DDBJ databases">
        <authorList>
            <consortium name="GenomeTrakr network: Whole genome sequencing for foodborne pathogen traceback"/>
        </authorList>
    </citation>
    <scope>NUCLEOTIDE SEQUENCE [LARGE SCALE GENOMIC DNA]</scope>
    <source>
        <strain evidence="1">FDA00008842</strain>
    </source>
</reference>
<comment type="caution">
    <text evidence="1">The sequence shown here is derived from an EMBL/GenBank/DDBJ whole genome shotgun (WGS) entry which is preliminary data.</text>
</comment>
<proteinExistence type="predicted"/>
<protein>
    <submittedName>
        <fullName evidence="1">Uncharacterized protein</fullName>
    </submittedName>
</protein>
<gene>
    <name evidence="1" type="ORF">VH79_20955</name>
</gene>